<comment type="caution">
    <text evidence="1">The sequence shown here is derived from an EMBL/GenBank/DDBJ whole genome shotgun (WGS) entry which is preliminary data.</text>
</comment>
<sequence length="145" mass="16539">MARRELKPKQLSAPITGANQKDHFCLNNLKRSISFSIENSEAFSTWILVQNFSDTSVKCFAENSTTPCFSPAPDFLVIEKESLGEYFADDTCEEENIKHIRNKVMVFPIKESLQNLNKKKEKLNTIEAYTSDDVGVYRLCGCQIF</sequence>
<evidence type="ECO:0000313" key="1">
    <source>
        <dbReference type="EMBL" id="OMJ89173.1"/>
    </source>
</evidence>
<name>A0A1R2CJK0_9CILI</name>
<dbReference type="Proteomes" id="UP000187209">
    <property type="component" value="Unassembled WGS sequence"/>
</dbReference>
<protein>
    <submittedName>
        <fullName evidence="1">Uncharacterized protein</fullName>
    </submittedName>
</protein>
<organism evidence="1 2">
    <name type="scientific">Stentor coeruleus</name>
    <dbReference type="NCBI Taxonomy" id="5963"/>
    <lineage>
        <taxon>Eukaryota</taxon>
        <taxon>Sar</taxon>
        <taxon>Alveolata</taxon>
        <taxon>Ciliophora</taxon>
        <taxon>Postciliodesmatophora</taxon>
        <taxon>Heterotrichea</taxon>
        <taxon>Heterotrichida</taxon>
        <taxon>Stentoridae</taxon>
        <taxon>Stentor</taxon>
    </lineage>
</organism>
<dbReference type="EMBL" id="MPUH01000132">
    <property type="protein sequence ID" value="OMJ89173.1"/>
    <property type="molecule type" value="Genomic_DNA"/>
</dbReference>
<dbReference type="AlphaFoldDB" id="A0A1R2CJK0"/>
<proteinExistence type="predicted"/>
<keyword evidence="2" id="KW-1185">Reference proteome</keyword>
<reference evidence="1 2" key="1">
    <citation type="submission" date="2016-11" db="EMBL/GenBank/DDBJ databases">
        <title>The macronuclear genome of Stentor coeruleus: a giant cell with tiny introns.</title>
        <authorList>
            <person name="Slabodnick M."/>
            <person name="Ruby J.G."/>
            <person name="Reiff S.B."/>
            <person name="Swart E.C."/>
            <person name="Gosai S."/>
            <person name="Prabakaran S."/>
            <person name="Witkowska E."/>
            <person name="Larue G.E."/>
            <person name="Fisher S."/>
            <person name="Freeman R.M."/>
            <person name="Gunawardena J."/>
            <person name="Chu W."/>
            <person name="Stover N.A."/>
            <person name="Gregory B.D."/>
            <person name="Nowacki M."/>
            <person name="Derisi J."/>
            <person name="Roy S.W."/>
            <person name="Marshall W.F."/>
            <person name="Sood P."/>
        </authorList>
    </citation>
    <scope>NUCLEOTIDE SEQUENCE [LARGE SCALE GENOMIC DNA]</scope>
    <source>
        <strain evidence="1">WM001</strain>
    </source>
</reference>
<gene>
    <name evidence="1" type="ORF">SteCoe_8721</name>
</gene>
<evidence type="ECO:0000313" key="2">
    <source>
        <dbReference type="Proteomes" id="UP000187209"/>
    </source>
</evidence>
<accession>A0A1R2CJK0</accession>